<keyword evidence="1" id="KW-1133">Transmembrane helix</keyword>
<keyword evidence="1" id="KW-0472">Membrane</keyword>
<name>A0A1H8EMJ9_9PROT</name>
<evidence type="ECO:0000259" key="2">
    <source>
        <dbReference type="Pfam" id="PF14346"/>
    </source>
</evidence>
<dbReference type="RefSeq" id="WP_090631150.1">
    <property type="nucleotide sequence ID" value="NZ_FOCP01000010.1"/>
</dbReference>
<keyword evidence="1" id="KW-0812">Transmembrane</keyword>
<protein>
    <recommendedName>
        <fullName evidence="2">DUF4398 domain-containing protein</fullName>
    </recommendedName>
</protein>
<dbReference type="OrthoDB" id="8546946at2"/>
<dbReference type="STRING" id="917.SAMN05216326_12215"/>
<organism evidence="3 4">
    <name type="scientific">Nitrosomonas marina</name>
    <dbReference type="NCBI Taxonomy" id="917"/>
    <lineage>
        <taxon>Bacteria</taxon>
        <taxon>Pseudomonadati</taxon>
        <taxon>Pseudomonadota</taxon>
        <taxon>Betaproteobacteria</taxon>
        <taxon>Nitrosomonadales</taxon>
        <taxon>Nitrosomonadaceae</taxon>
        <taxon>Nitrosomonas</taxon>
    </lineage>
</organism>
<proteinExistence type="predicted"/>
<reference evidence="3 4" key="1">
    <citation type="submission" date="2016-10" db="EMBL/GenBank/DDBJ databases">
        <authorList>
            <person name="de Groot N.N."/>
        </authorList>
    </citation>
    <scope>NUCLEOTIDE SEQUENCE [LARGE SCALE GENOMIC DNA]</scope>
    <source>
        <strain evidence="3 4">Nm22</strain>
    </source>
</reference>
<dbReference type="InterPro" id="IPR025511">
    <property type="entry name" value="DUF4398"/>
</dbReference>
<feature type="domain" description="DUF4398" evidence="2">
    <location>
        <begin position="48"/>
        <end position="121"/>
    </location>
</feature>
<dbReference type="Pfam" id="PF14346">
    <property type="entry name" value="DUF4398"/>
    <property type="match status" value="1"/>
</dbReference>
<dbReference type="Gene3D" id="1.20.1270.390">
    <property type="match status" value="1"/>
</dbReference>
<dbReference type="EMBL" id="FOCP01000010">
    <property type="protein sequence ID" value="SEN20018.1"/>
    <property type="molecule type" value="Genomic_DNA"/>
</dbReference>
<accession>A0A1H8EMJ9</accession>
<dbReference type="Proteomes" id="UP000199459">
    <property type="component" value="Unassembled WGS sequence"/>
</dbReference>
<dbReference type="AlphaFoldDB" id="A0A1H8EMJ9"/>
<feature type="transmembrane region" description="Helical" evidence="1">
    <location>
        <begin position="21"/>
        <end position="42"/>
    </location>
</feature>
<sequence>MKIFRNNQNANDNGSKQFSGMTSYIPTIMVCLVLAACGSTPVSESRYASVQKQIKEAEDLHAGKVAGAELYEAQKKFEDARKADNDGKRKKALRLLKESELHAELAETKVFRSRAQEMLDEIYTGLRTLEKEMNE</sequence>
<evidence type="ECO:0000256" key="1">
    <source>
        <dbReference type="SAM" id="Phobius"/>
    </source>
</evidence>
<evidence type="ECO:0000313" key="4">
    <source>
        <dbReference type="Proteomes" id="UP000199459"/>
    </source>
</evidence>
<evidence type="ECO:0000313" key="3">
    <source>
        <dbReference type="EMBL" id="SEN20018.1"/>
    </source>
</evidence>
<gene>
    <name evidence="3" type="ORF">SAMN05216325_11011</name>
</gene>